<evidence type="ECO:0000313" key="2">
    <source>
        <dbReference type="EMBL" id="KAJ8599090.1"/>
    </source>
</evidence>
<organism evidence="2 3">
    <name type="scientific">Chrysophaeum taylorii</name>
    <dbReference type="NCBI Taxonomy" id="2483200"/>
    <lineage>
        <taxon>Eukaryota</taxon>
        <taxon>Sar</taxon>
        <taxon>Stramenopiles</taxon>
        <taxon>Ochrophyta</taxon>
        <taxon>Pelagophyceae</taxon>
        <taxon>Pelagomonadales</taxon>
        <taxon>Pelagomonadaceae</taxon>
        <taxon>Chrysophaeum</taxon>
    </lineage>
</organism>
<dbReference type="InterPro" id="IPR005301">
    <property type="entry name" value="MOB_kinase_act_fam"/>
</dbReference>
<keyword evidence="3" id="KW-1185">Reference proteome</keyword>
<proteinExistence type="predicted"/>
<dbReference type="SUPFAM" id="SSF101152">
    <property type="entry name" value="Mob1/phocein"/>
    <property type="match status" value="1"/>
</dbReference>
<evidence type="ECO:0000256" key="1">
    <source>
        <dbReference type="SAM" id="MobiDB-lite"/>
    </source>
</evidence>
<dbReference type="Proteomes" id="UP001230188">
    <property type="component" value="Unassembled WGS sequence"/>
</dbReference>
<sequence>MTSFESEEVVSPISGRRPFVRRETLVAPHESLRHLLKLHIQSQLRFAGPNVAVKLPRGASANLWIDIHVVDFVNEVATVWSLVEKACETRCRGAQMSAGARRAYDFDGRVVSAIEYARLALDEARDVIGDATVFPDDERAEYPAEFVIATRRIIRRLFHIYAHVYHTHFSALVALRCDQVVNELFRRFTLFALEFDLIDKYELEPLDELIRNLFQATNSCGAADEEDSAASNSRIADEETMPATTMPVRNESTIGGVAVASQRETPAAPAKDATPLKQSVGLSPATTATKISAPLTPLTPSQ</sequence>
<feature type="region of interest" description="Disordered" evidence="1">
    <location>
        <begin position="258"/>
        <end position="302"/>
    </location>
</feature>
<comment type="caution">
    <text evidence="2">The sequence shown here is derived from an EMBL/GenBank/DDBJ whole genome shotgun (WGS) entry which is preliminary data.</text>
</comment>
<reference evidence="2" key="1">
    <citation type="submission" date="2023-01" db="EMBL/GenBank/DDBJ databases">
        <title>Metagenome sequencing of chrysophaentin producing Chrysophaeum taylorii.</title>
        <authorList>
            <person name="Davison J."/>
            <person name="Bewley C."/>
        </authorList>
    </citation>
    <scope>NUCLEOTIDE SEQUENCE</scope>
    <source>
        <strain evidence="2">NIES-1699</strain>
    </source>
</reference>
<name>A0AAD7U6D0_9STRA</name>
<dbReference type="Gene3D" id="1.20.140.30">
    <property type="entry name" value="MOB kinase activator"/>
    <property type="match status" value="1"/>
</dbReference>
<gene>
    <name evidence="2" type="ORF">CTAYLR_008882</name>
</gene>
<evidence type="ECO:0000313" key="3">
    <source>
        <dbReference type="Proteomes" id="UP001230188"/>
    </source>
</evidence>
<dbReference type="SMART" id="SM01388">
    <property type="entry name" value="Mob1_phocein"/>
    <property type="match status" value="1"/>
</dbReference>
<dbReference type="Pfam" id="PF03637">
    <property type="entry name" value="Mob1_phocein"/>
    <property type="match status" value="1"/>
</dbReference>
<dbReference type="PANTHER" id="PTHR22599">
    <property type="entry name" value="MPS ONE BINDER KINASE ACTIVATOR-LIKE MOB"/>
    <property type="match status" value="1"/>
</dbReference>
<protein>
    <submittedName>
        <fullName evidence="2">Uncharacterized protein</fullName>
    </submittedName>
</protein>
<dbReference type="AlphaFoldDB" id="A0AAD7U6D0"/>
<accession>A0AAD7U6D0</accession>
<dbReference type="EMBL" id="JAQMWT010000588">
    <property type="protein sequence ID" value="KAJ8599090.1"/>
    <property type="molecule type" value="Genomic_DNA"/>
</dbReference>
<dbReference type="InterPro" id="IPR036703">
    <property type="entry name" value="MOB_kinase_act_sf"/>
</dbReference>
<feature type="compositionally biased region" description="Polar residues" evidence="1">
    <location>
        <begin position="276"/>
        <end position="290"/>
    </location>
</feature>